<name>B2KCG8_ELUMP</name>
<dbReference type="EMBL" id="CP001055">
    <property type="protein sequence ID" value="ACC98089.1"/>
    <property type="molecule type" value="Genomic_DNA"/>
</dbReference>
<sequence>MKKIIIAIMFIALTAPAVLAQEPFASNDIDKLIKESKGTKKAALIAAKIGANAANYALNVKKVTLVKDYKKEAEKTKRDFDNIGQAAVYNKIFDKEMLKNLDTKKTFVVAEQAIETKVMEDLVGGNCSFDLKVEYYNAKKYTKFPEPEVEDESWQPVLENYDKAVITVSSPSVKHVGQKPCEHLGISNVTRGEVKADFFYSIKPSLTAMVTAYTGADTDNFVTID</sequence>
<dbReference type="Proteomes" id="UP000001029">
    <property type="component" value="Chromosome"/>
</dbReference>
<feature type="chain" id="PRO_5002780050" evidence="1">
    <location>
        <begin position="21"/>
        <end position="225"/>
    </location>
</feature>
<evidence type="ECO:0000313" key="2">
    <source>
        <dbReference type="EMBL" id="ACC98089.1"/>
    </source>
</evidence>
<dbReference type="HOGENOM" id="CLU_1228336_0_0_0"/>
<organism evidence="2 3">
    <name type="scientific">Elusimicrobium minutum (strain Pei191)</name>
    <dbReference type="NCBI Taxonomy" id="445932"/>
    <lineage>
        <taxon>Bacteria</taxon>
        <taxon>Pseudomonadati</taxon>
        <taxon>Elusimicrobiota</taxon>
        <taxon>Elusimicrobia</taxon>
        <taxon>Elusimicrobiales</taxon>
        <taxon>Elusimicrobiaceae</taxon>
        <taxon>Elusimicrobium</taxon>
    </lineage>
</organism>
<keyword evidence="1" id="KW-0732">Signal</keyword>
<feature type="signal peptide" evidence="1">
    <location>
        <begin position="1"/>
        <end position="20"/>
    </location>
</feature>
<evidence type="ECO:0000313" key="3">
    <source>
        <dbReference type="Proteomes" id="UP000001029"/>
    </source>
</evidence>
<dbReference type="STRING" id="445932.Emin_0534"/>
<proteinExistence type="predicted"/>
<dbReference type="RefSeq" id="WP_012414704.1">
    <property type="nucleotide sequence ID" value="NC_010644.1"/>
</dbReference>
<reference evidence="2 3" key="1">
    <citation type="journal article" date="2009" name="Appl. Environ. Microbiol.">
        <title>Genomic analysis of 'Elusimicrobium minutum,' the first cultivated representative of the phylum 'Elusimicrobia' (formerly termite group 1).</title>
        <authorList>
            <person name="Herlemann D.P.R."/>
            <person name="Geissinger O."/>
            <person name="Ikeda-Ohtsubo W."/>
            <person name="Kunin V."/>
            <person name="Sun H."/>
            <person name="Lapidus A."/>
            <person name="Hugenholtz P."/>
            <person name="Brune A."/>
        </authorList>
    </citation>
    <scope>NUCLEOTIDE SEQUENCE [LARGE SCALE GENOMIC DNA]</scope>
    <source>
        <strain evidence="2 3">Pei191</strain>
    </source>
</reference>
<evidence type="ECO:0000256" key="1">
    <source>
        <dbReference type="SAM" id="SignalP"/>
    </source>
</evidence>
<accession>B2KCG8</accession>
<keyword evidence="3" id="KW-1185">Reference proteome</keyword>
<gene>
    <name evidence="2" type="ordered locus">Emin_0534</name>
</gene>
<dbReference type="AlphaFoldDB" id="B2KCG8"/>
<protein>
    <submittedName>
        <fullName evidence="2">Uncharacterized protein</fullName>
    </submittedName>
</protein>
<dbReference type="KEGG" id="emi:Emin_0534"/>